<dbReference type="Proteomes" id="UP000199017">
    <property type="component" value="Unassembled WGS sequence"/>
</dbReference>
<keyword evidence="1" id="KW-0805">Transcription regulation</keyword>
<dbReference type="Pfam" id="PF01380">
    <property type="entry name" value="SIS"/>
    <property type="match status" value="1"/>
</dbReference>
<name>A0A1G8EC50_9BACI</name>
<dbReference type="GO" id="GO:0003677">
    <property type="term" value="F:DNA binding"/>
    <property type="evidence" value="ECO:0007669"/>
    <property type="project" value="UniProtKB-KW"/>
</dbReference>
<dbReference type="Gene3D" id="1.10.10.10">
    <property type="entry name" value="Winged helix-like DNA-binding domain superfamily/Winged helix DNA-binding domain"/>
    <property type="match status" value="1"/>
</dbReference>
<proteinExistence type="predicted"/>
<feature type="domain" description="SIS" evidence="5">
    <location>
        <begin position="149"/>
        <end position="284"/>
    </location>
</feature>
<dbReference type="Pfam" id="PF01418">
    <property type="entry name" value="HTH_6"/>
    <property type="match status" value="1"/>
</dbReference>
<keyword evidence="3" id="KW-0804">Transcription</keyword>
<evidence type="ECO:0000259" key="4">
    <source>
        <dbReference type="PROSITE" id="PS51071"/>
    </source>
</evidence>
<keyword evidence="7" id="KW-1185">Reference proteome</keyword>
<evidence type="ECO:0000256" key="1">
    <source>
        <dbReference type="ARBA" id="ARBA00023015"/>
    </source>
</evidence>
<dbReference type="InterPro" id="IPR036388">
    <property type="entry name" value="WH-like_DNA-bd_sf"/>
</dbReference>
<evidence type="ECO:0000256" key="3">
    <source>
        <dbReference type="ARBA" id="ARBA00023163"/>
    </source>
</evidence>
<dbReference type="PANTHER" id="PTHR30514">
    <property type="entry name" value="GLUCOKINASE"/>
    <property type="match status" value="1"/>
</dbReference>
<sequence>MGQDSGKTNDSIDKIPSFSEVQEGSQHILRQLIDIRNTLPKKQKKLCEFLVDNYQLIGILTLEDLAKKAGVGTTTVLRLIRHIGYDSYSAIKKEIQNESVATPSAWWYLQESFTNKEQNKHSLSQVGEESVRALNSTVTSSFKKDFDKAIHLLLNSEKVYILGLRSSKGLGEYFGHLLEEFFPRVVQLSHDIEFVFDRIVRATKKETLILIDNAPFTTIGLETVKLCHERGIPVILITDHLSSPAASFSSITLKTQASQKQYTVVPTIFLLETIIVELGRKTSNESIANLRRVSEILEEKNITQPFTFYPSD</sequence>
<dbReference type="InterPro" id="IPR035472">
    <property type="entry name" value="RpiR-like_SIS"/>
</dbReference>
<dbReference type="PROSITE" id="PS51464">
    <property type="entry name" value="SIS"/>
    <property type="match status" value="1"/>
</dbReference>
<evidence type="ECO:0000259" key="5">
    <source>
        <dbReference type="PROSITE" id="PS51464"/>
    </source>
</evidence>
<dbReference type="Gene3D" id="3.40.50.10490">
    <property type="entry name" value="Glucose-6-phosphate isomerase like protein, domain 1"/>
    <property type="match status" value="1"/>
</dbReference>
<evidence type="ECO:0000256" key="2">
    <source>
        <dbReference type="ARBA" id="ARBA00023125"/>
    </source>
</evidence>
<feature type="domain" description="HTH rpiR-type" evidence="4">
    <location>
        <begin position="26"/>
        <end position="102"/>
    </location>
</feature>
<keyword evidence="2" id="KW-0238">DNA-binding</keyword>
<protein>
    <submittedName>
        <fullName evidence="6">Transcriptional regulator, RpiR family</fullName>
    </submittedName>
</protein>
<evidence type="ECO:0000313" key="7">
    <source>
        <dbReference type="Proteomes" id="UP000199017"/>
    </source>
</evidence>
<dbReference type="PROSITE" id="PS51071">
    <property type="entry name" value="HTH_RPIR"/>
    <property type="match status" value="1"/>
</dbReference>
<dbReference type="CDD" id="cd05013">
    <property type="entry name" value="SIS_RpiR"/>
    <property type="match status" value="1"/>
</dbReference>
<dbReference type="InterPro" id="IPR046348">
    <property type="entry name" value="SIS_dom_sf"/>
</dbReference>
<organism evidence="6 7">
    <name type="scientific">Alteribacillus bidgolensis</name>
    <dbReference type="NCBI Taxonomy" id="930129"/>
    <lineage>
        <taxon>Bacteria</taxon>
        <taxon>Bacillati</taxon>
        <taxon>Bacillota</taxon>
        <taxon>Bacilli</taxon>
        <taxon>Bacillales</taxon>
        <taxon>Bacillaceae</taxon>
        <taxon>Alteribacillus</taxon>
    </lineage>
</organism>
<reference evidence="6 7" key="1">
    <citation type="submission" date="2016-10" db="EMBL/GenBank/DDBJ databases">
        <authorList>
            <person name="de Groot N.N."/>
        </authorList>
    </citation>
    <scope>NUCLEOTIDE SEQUENCE [LARGE SCALE GENOMIC DNA]</scope>
    <source>
        <strain evidence="7">P4B,CCM 7963,CECT 7998,DSM 25260,IBRC-M 10614,KCTC 13821</strain>
    </source>
</reference>
<gene>
    <name evidence="6" type="ORF">SAMN05216352_102163</name>
</gene>
<dbReference type="EMBL" id="FNDU01000002">
    <property type="protein sequence ID" value="SDH67515.1"/>
    <property type="molecule type" value="Genomic_DNA"/>
</dbReference>
<dbReference type="STRING" id="930129.SAMN05216352_102163"/>
<dbReference type="InterPro" id="IPR000281">
    <property type="entry name" value="HTH_RpiR"/>
</dbReference>
<dbReference type="InterPro" id="IPR009057">
    <property type="entry name" value="Homeodomain-like_sf"/>
</dbReference>
<accession>A0A1G8EC50</accession>
<dbReference type="AlphaFoldDB" id="A0A1G8EC50"/>
<dbReference type="RefSeq" id="WP_170031847.1">
    <property type="nucleotide sequence ID" value="NZ_FNDU01000002.1"/>
</dbReference>
<dbReference type="GO" id="GO:0003700">
    <property type="term" value="F:DNA-binding transcription factor activity"/>
    <property type="evidence" value="ECO:0007669"/>
    <property type="project" value="InterPro"/>
</dbReference>
<dbReference type="GO" id="GO:0097367">
    <property type="term" value="F:carbohydrate derivative binding"/>
    <property type="evidence" value="ECO:0007669"/>
    <property type="project" value="InterPro"/>
</dbReference>
<dbReference type="PANTHER" id="PTHR30514:SF18">
    <property type="entry name" value="RPIR-FAMILY TRANSCRIPTIONAL REGULATOR"/>
    <property type="match status" value="1"/>
</dbReference>
<dbReference type="SUPFAM" id="SSF46689">
    <property type="entry name" value="Homeodomain-like"/>
    <property type="match status" value="1"/>
</dbReference>
<evidence type="ECO:0000313" key="6">
    <source>
        <dbReference type="EMBL" id="SDH67515.1"/>
    </source>
</evidence>
<dbReference type="SUPFAM" id="SSF53697">
    <property type="entry name" value="SIS domain"/>
    <property type="match status" value="1"/>
</dbReference>
<dbReference type="InterPro" id="IPR047640">
    <property type="entry name" value="RpiR-like"/>
</dbReference>
<dbReference type="GO" id="GO:1901135">
    <property type="term" value="P:carbohydrate derivative metabolic process"/>
    <property type="evidence" value="ECO:0007669"/>
    <property type="project" value="InterPro"/>
</dbReference>
<dbReference type="InterPro" id="IPR001347">
    <property type="entry name" value="SIS_dom"/>
</dbReference>